<evidence type="ECO:0000313" key="2">
    <source>
        <dbReference type="Proteomes" id="UP000692954"/>
    </source>
</evidence>
<dbReference type="EMBL" id="CAJJDN010000075">
    <property type="protein sequence ID" value="CAD8101029.1"/>
    <property type="molecule type" value="Genomic_DNA"/>
</dbReference>
<gene>
    <name evidence="1" type="ORF">PSON_ATCC_30995.1.T0750060</name>
</gene>
<name>A0A8S1PDF7_9CILI</name>
<reference evidence="1" key="1">
    <citation type="submission" date="2021-01" db="EMBL/GenBank/DDBJ databases">
        <authorList>
            <consortium name="Genoscope - CEA"/>
            <person name="William W."/>
        </authorList>
    </citation>
    <scope>NUCLEOTIDE SEQUENCE</scope>
</reference>
<keyword evidence="2" id="KW-1185">Reference proteome</keyword>
<evidence type="ECO:0000313" key="1">
    <source>
        <dbReference type="EMBL" id="CAD8101029.1"/>
    </source>
</evidence>
<protein>
    <submittedName>
        <fullName evidence="1">Uncharacterized protein</fullName>
    </submittedName>
</protein>
<dbReference type="AlphaFoldDB" id="A0A8S1PDF7"/>
<sequence length="257" mass="30678">MYIYQNQLKSQLKEIQFVRTEYQGENTELIAKTLTEAFGIKNGFYKELNLEYDQLYEEFKSFLINRTYKWILVYYEKESYEKNIYNIIAVVSYTDINEVRLTEQQLSIKDFNIIPKLSLVRQYVRYKALKDFFDRYNPKQGECFVIGTFGFSSKFMGSKHSMKIFLDSIEFMYSQGFKFGFGWTENDIAKNLYDKNVNVWEEEQLLTDIYVEETKTYPYQNNKFKKALYLGDVGKSIIQLRKILGYTQNVSTINTIQ</sequence>
<proteinExistence type="predicted"/>
<dbReference type="Proteomes" id="UP000692954">
    <property type="component" value="Unassembled WGS sequence"/>
</dbReference>
<comment type="caution">
    <text evidence="1">The sequence shown here is derived from an EMBL/GenBank/DDBJ whole genome shotgun (WGS) entry which is preliminary data.</text>
</comment>
<accession>A0A8S1PDF7</accession>
<organism evidence="1 2">
    <name type="scientific">Paramecium sonneborni</name>
    <dbReference type="NCBI Taxonomy" id="65129"/>
    <lineage>
        <taxon>Eukaryota</taxon>
        <taxon>Sar</taxon>
        <taxon>Alveolata</taxon>
        <taxon>Ciliophora</taxon>
        <taxon>Intramacronucleata</taxon>
        <taxon>Oligohymenophorea</taxon>
        <taxon>Peniculida</taxon>
        <taxon>Parameciidae</taxon>
        <taxon>Paramecium</taxon>
    </lineage>
</organism>